<comment type="caution">
    <text evidence="5">The sequence shown here is derived from an EMBL/GenBank/DDBJ whole genome shotgun (WGS) entry which is preliminary data.</text>
</comment>
<dbReference type="SMART" id="SM00657">
    <property type="entry name" value="RPOL4c"/>
    <property type="match status" value="1"/>
</dbReference>
<dbReference type="OrthoDB" id="2186918at2759"/>
<dbReference type="Pfam" id="PF03874">
    <property type="entry name" value="RNA_pol_Rpb4"/>
    <property type="match status" value="1"/>
</dbReference>
<name>A0A1Y2GIX1_9FUNG</name>
<dbReference type="GeneID" id="33572123"/>
<evidence type="ECO:0000256" key="1">
    <source>
        <dbReference type="ARBA" id="ARBA00004123"/>
    </source>
</evidence>
<dbReference type="InParanoid" id="A0A1Y2GIX1"/>
<keyword evidence="2" id="KW-0539">Nucleus</keyword>
<protein>
    <submittedName>
        <fullName evidence="5">HRDC-like protein</fullName>
    </submittedName>
</protein>
<dbReference type="InterPro" id="IPR010997">
    <property type="entry name" value="HRDC-like_sf"/>
</dbReference>
<dbReference type="InterPro" id="IPR005574">
    <property type="entry name" value="Rpb4/RPC9"/>
</dbReference>
<accession>A0A1Y2GIX1</accession>
<evidence type="ECO:0000256" key="2">
    <source>
        <dbReference type="ARBA" id="ARBA00023242"/>
    </source>
</evidence>
<dbReference type="InterPro" id="IPR006590">
    <property type="entry name" value="RNA_pol_Rpb4/RPC9_core"/>
</dbReference>
<feature type="domain" description="RNA polymerase Rpb4/RPC9 core" evidence="4">
    <location>
        <begin position="24"/>
        <end position="137"/>
    </location>
</feature>
<dbReference type="Proteomes" id="UP000193648">
    <property type="component" value="Unassembled WGS sequence"/>
</dbReference>
<dbReference type="SUPFAM" id="SSF47819">
    <property type="entry name" value="HRDC-like"/>
    <property type="match status" value="1"/>
</dbReference>
<dbReference type="EMBL" id="MCFF01000026">
    <property type="protein sequence ID" value="ORZ12111.1"/>
    <property type="molecule type" value="Genomic_DNA"/>
</dbReference>
<dbReference type="GO" id="GO:0006366">
    <property type="term" value="P:transcription by RNA polymerase II"/>
    <property type="evidence" value="ECO:0007669"/>
    <property type="project" value="EnsemblFungi"/>
</dbReference>
<dbReference type="GO" id="GO:0005665">
    <property type="term" value="C:RNA polymerase II, core complex"/>
    <property type="evidence" value="ECO:0007669"/>
    <property type="project" value="EnsemblFungi"/>
</dbReference>
<organism evidence="5 6">
    <name type="scientific">Lobosporangium transversale</name>
    <dbReference type="NCBI Taxonomy" id="64571"/>
    <lineage>
        <taxon>Eukaryota</taxon>
        <taxon>Fungi</taxon>
        <taxon>Fungi incertae sedis</taxon>
        <taxon>Mucoromycota</taxon>
        <taxon>Mortierellomycotina</taxon>
        <taxon>Mortierellomycetes</taxon>
        <taxon>Mortierellales</taxon>
        <taxon>Mortierellaceae</taxon>
        <taxon>Lobosporangium</taxon>
    </lineage>
</organism>
<dbReference type="STRING" id="64571.A0A1Y2GIX1"/>
<dbReference type="GO" id="GO:0000166">
    <property type="term" value="F:nucleotide binding"/>
    <property type="evidence" value="ECO:0007669"/>
    <property type="project" value="InterPro"/>
</dbReference>
<dbReference type="GO" id="GO:0006352">
    <property type="term" value="P:DNA-templated transcription initiation"/>
    <property type="evidence" value="ECO:0007669"/>
    <property type="project" value="InterPro"/>
</dbReference>
<keyword evidence="6" id="KW-1185">Reference proteome</keyword>
<evidence type="ECO:0000256" key="3">
    <source>
        <dbReference type="ARBA" id="ARBA00025724"/>
    </source>
</evidence>
<dbReference type="InterPro" id="IPR038324">
    <property type="entry name" value="Rpb4/RPC9_sf"/>
</dbReference>
<evidence type="ECO:0000259" key="4">
    <source>
        <dbReference type="SMART" id="SM00657"/>
    </source>
</evidence>
<dbReference type="RefSeq" id="XP_021879976.1">
    <property type="nucleotide sequence ID" value="XM_022030281.1"/>
</dbReference>
<comment type="subcellular location">
    <subcellularLocation>
        <location evidence="1">Nucleus</location>
    </subcellularLocation>
</comment>
<dbReference type="GO" id="GO:0003899">
    <property type="term" value="F:DNA-directed RNA polymerase activity"/>
    <property type="evidence" value="ECO:0007669"/>
    <property type="project" value="EnsemblFungi"/>
</dbReference>
<gene>
    <name evidence="5" type="ORF">BCR41DRAFT_423300</name>
</gene>
<dbReference type="PANTHER" id="PTHR21297">
    <property type="entry name" value="DNA-DIRECTED RNA POLYMERASE II"/>
    <property type="match status" value="1"/>
</dbReference>
<dbReference type="AlphaFoldDB" id="A0A1Y2GIX1"/>
<evidence type="ECO:0000313" key="6">
    <source>
        <dbReference type="Proteomes" id="UP000193648"/>
    </source>
</evidence>
<sequence length="138" mass="15587">MSGRMRPHRGVIEEEDASTLKLGADFQDAHCLFVSEVKILLDASQRPNTSEVYQKSLNYVTQFNRFTNPDVVREVRAGMNEEPIHSLLTGFELAQLANLCCEEAEEAKALIPSLANKIDDETLQNFLNQTLDLKKFQS</sequence>
<comment type="similarity">
    <text evidence="3">Belongs to the eukaryotic RPB4 RNA polymerase subunit family.</text>
</comment>
<reference evidence="5 6" key="1">
    <citation type="submission" date="2016-07" db="EMBL/GenBank/DDBJ databases">
        <title>Pervasive Adenine N6-methylation of Active Genes in Fungi.</title>
        <authorList>
            <consortium name="DOE Joint Genome Institute"/>
            <person name="Mondo S.J."/>
            <person name="Dannebaum R.O."/>
            <person name="Kuo R.C."/>
            <person name="Labutti K."/>
            <person name="Haridas S."/>
            <person name="Kuo A."/>
            <person name="Salamov A."/>
            <person name="Ahrendt S.R."/>
            <person name="Lipzen A."/>
            <person name="Sullivan W."/>
            <person name="Andreopoulos W.B."/>
            <person name="Clum A."/>
            <person name="Lindquist E."/>
            <person name="Daum C."/>
            <person name="Ramamoorthy G.K."/>
            <person name="Gryganskyi A."/>
            <person name="Culley D."/>
            <person name="Magnuson J.K."/>
            <person name="James T.Y."/>
            <person name="O'Malley M.A."/>
            <person name="Stajich J.E."/>
            <person name="Spatafora J.W."/>
            <person name="Visel A."/>
            <person name="Grigoriev I.V."/>
        </authorList>
    </citation>
    <scope>NUCLEOTIDE SEQUENCE [LARGE SCALE GENOMIC DNA]</scope>
    <source>
        <strain evidence="5 6">NRRL 3116</strain>
    </source>
</reference>
<proteinExistence type="inferred from homology"/>
<evidence type="ECO:0000313" key="5">
    <source>
        <dbReference type="EMBL" id="ORZ12111.1"/>
    </source>
</evidence>
<dbReference type="FunCoup" id="A0A1Y2GIX1">
    <property type="interactions" value="633"/>
</dbReference>
<dbReference type="Gene3D" id="1.20.1250.40">
    <property type="match status" value="1"/>
</dbReference>
<dbReference type="InterPro" id="IPR045222">
    <property type="entry name" value="Rpb4-like"/>
</dbReference>